<dbReference type="AlphaFoldDB" id="A0A5C6TZ30"/>
<accession>A0A5C6TZ30</accession>
<reference evidence="1 2" key="1">
    <citation type="submission" date="2019-08" db="EMBL/GenBank/DDBJ databases">
        <authorList>
            <person name="Khan S.A."/>
            <person name="Jeon C.O."/>
            <person name="Jeong S.E."/>
        </authorList>
    </citation>
    <scope>NUCLEOTIDE SEQUENCE [LARGE SCALE GENOMIC DNA]</scope>
    <source>
        <strain evidence="2">IMCC1728</strain>
    </source>
</reference>
<comment type="caution">
    <text evidence="1">The sequence shown here is derived from an EMBL/GenBank/DDBJ whole genome shotgun (WGS) entry which is preliminary data.</text>
</comment>
<dbReference type="InterPro" id="IPR008023">
    <property type="entry name" value="DUF748"/>
</dbReference>
<protein>
    <submittedName>
        <fullName evidence="1">Uncharacterized protein</fullName>
    </submittedName>
</protein>
<sequence>MLLAVALLKDRNGVIDINLPVSGSINDPQFSVFGIVLKVIGNLLVKALTAPFALLAGGGGEDLSVVEFRPGTALLADSGRGTLDKVAKALADRDALKMTVTGSADAAAESEALRRAVLEARLLAERRRELLRDGATAAQADALSTLDAATRERVLRAVYRAADIPDKPRNALRMLRDIPPAEMEALLKRQIAAGPDAMRELALQRGGGARCADCQGAAGRAAVPRRAQARRRGRPLRQCAAVAVDELNADQRAGRPSSRWRR</sequence>
<proteinExistence type="predicted"/>
<name>A0A5C6TZ30_9BURK</name>
<keyword evidence="2" id="KW-1185">Reference proteome</keyword>
<dbReference type="Proteomes" id="UP000321832">
    <property type="component" value="Unassembled WGS sequence"/>
</dbReference>
<dbReference type="Pfam" id="PF05359">
    <property type="entry name" value="DUF748"/>
    <property type="match status" value="1"/>
</dbReference>
<evidence type="ECO:0000313" key="2">
    <source>
        <dbReference type="Proteomes" id="UP000321832"/>
    </source>
</evidence>
<organism evidence="1 2">
    <name type="scientific">Piscinibacter aquaticus</name>
    <dbReference type="NCBI Taxonomy" id="392597"/>
    <lineage>
        <taxon>Bacteria</taxon>
        <taxon>Pseudomonadati</taxon>
        <taxon>Pseudomonadota</taxon>
        <taxon>Betaproteobacteria</taxon>
        <taxon>Burkholderiales</taxon>
        <taxon>Sphaerotilaceae</taxon>
        <taxon>Piscinibacter</taxon>
    </lineage>
</organism>
<evidence type="ECO:0000313" key="1">
    <source>
        <dbReference type="EMBL" id="TXC65629.1"/>
    </source>
</evidence>
<dbReference type="EMBL" id="VOPW01000001">
    <property type="protein sequence ID" value="TXC65629.1"/>
    <property type="molecule type" value="Genomic_DNA"/>
</dbReference>
<gene>
    <name evidence="1" type="ORF">FSC37_04825</name>
</gene>